<evidence type="ECO:0000313" key="1">
    <source>
        <dbReference type="EMBL" id="CEK75170.1"/>
    </source>
</evidence>
<reference evidence="1" key="1">
    <citation type="submission" date="2014-12" db="EMBL/GenBank/DDBJ databases">
        <title>Insight into the proteome of Arion vulgaris.</title>
        <authorList>
            <person name="Aradska J."/>
            <person name="Bulat T."/>
            <person name="Smidak R."/>
            <person name="Sarate P."/>
            <person name="Gangsoo J."/>
            <person name="Sialana F."/>
            <person name="Bilban M."/>
            <person name="Lubec G."/>
        </authorList>
    </citation>
    <scope>NUCLEOTIDE SEQUENCE</scope>
    <source>
        <tissue evidence="1">Skin</tissue>
    </source>
</reference>
<accession>A0A0B7A5B2</accession>
<organism evidence="1">
    <name type="scientific">Arion vulgaris</name>
    <dbReference type="NCBI Taxonomy" id="1028688"/>
    <lineage>
        <taxon>Eukaryota</taxon>
        <taxon>Metazoa</taxon>
        <taxon>Spiralia</taxon>
        <taxon>Lophotrochozoa</taxon>
        <taxon>Mollusca</taxon>
        <taxon>Gastropoda</taxon>
        <taxon>Heterobranchia</taxon>
        <taxon>Euthyneura</taxon>
        <taxon>Panpulmonata</taxon>
        <taxon>Eupulmonata</taxon>
        <taxon>Stylommatophora</taxon>
        <taxon>Helicina</taxon>
        <taxon>Arionoidea</taxon>
        <taxon>Arionidae</taxon>
        <taxon>Arion</taxon>
    </lineage>
</organism>
<gene>
    <name evidence="1" type="primary">ORF94337</name>
</gene>
<protein>
    <submittedName>
        <fullName evidence="1">Uncharacterized protein</fullName>
    </submittedName>
</protein>
<dbReference type="AlphaFoldDB" id="A0A0B7A5B2"/>
<dbReference type="EMBL" id="HACG01028305">
    <property type="protein sequence ID" value="CEK75170.1"/>
    <property type="molecule type" value="Transcribed_RNA"/>
</dbReference>
<proteinExistence type="predicted"/>
<sequence length="49" mass="5650">MKNYHVNWGGGEIEVTFSMVRGRLLEAGQKSRQPVVIKQLLKTDIKQKH</sequence>
<name>A0A0B7A5B2_9EUPU</name>